<dbReference type="AlphaFoldDB" id="A0AAN8SXH6"/>
<keyword evidence="2" id="KW-1185">Reference proteome</keyword>
<accession>A0AAN8SXH6</accession>
<name>A0AAN8SXH6_SOLBU</name>
<dbReference type="Proteomes" id="UP001371456">
    <property type="component" value="Unassembled WGS sequence"/>
</dbReference>
<gene>
    <name evidence="1" type="ORF">RDI58_027311</name>
</gene>
<reference evidence="1 2" key="1">
    <citation type="submission" date="2024-02" db="EMBL/GenBank/DDBJ databases">
        <title>de novo genome assembly of Solanum bulbocastanum strain 11H21.</title>
        <authorList>
            <person name="Hosaka A.J."/>
        </authorList>
    </citation>
    <scope>NUCLEOTIDE SEQUENCE [LARGE SCALE GENOMIC DNA]</scope>
    <source>
        <tissue evidence="1">Young leaves</tissue>
    </source>
</reference>
<dbReference type="EMBL" id="JBANQN010000011">
    <property type="protein sequence ID" value="KAK6776310.1"/>
    <property type="molecule type" value="Genomic_DNA"/>
</dbReference>
<comment type="caution">
    <text evidence="1">The sequence shown here is derived from an EMBL/GenBank/DDBJ whole genome shotgun (WGS) entry which is preliminary data.</text>
</comment>
<sequence length="85" mass="9631">MGKNLLSTYLCKVHSPYVCGTNCLSGSSSKPFHLQIGPSFYNGVFNMGKGNRSRLKSLKLFWPNWERSDENVDKGKKVQFVKCQI</sequence>
<evidence type="ECO:0000313" key="1">
    <source>
        <dbReference type="EMBL" id="KAK6776310.1"/>
    </source>
</evidence>
<evidence type="ECO:0000313" key="2">
    <source>
        <dbReference type="Proteomes" id="UP001371456"/>
    </source>
</evidence>
<organism evidence="1 2">
    <name type="scientific">Solanum bulbocastanum</name>
    <name type="common">Wild potato</name>
    <dbReference type="NCBI Taxonomy" id="147425"/>
    <lineage>
        <taxon>Eukaryota</taxon>
        <taxon>Viridiplantae</taxon>
        <taxon>Streptophyta</taxon>
        <taxon>Embryophyta</taxon>
        <taxon>Tracheophyta</taxon>
        <taxon>Spermatophyta</taxon>
        <taxon>Magnoliopsida</taxon>
        <taxon>eudicotyledons</taxon>
        <taxon>Gunneridae</taxon>
        <taxon>Pentapetalae</taxon>
        <taxon>asterids</taxon>
        <taxon>lamiids</taxon>
        <taxon>Solanales</taxon>
        <taxon>Solanaceae</taxon>
        <taxon>Solanoideae</taxon>
        <taxon>Solaneae</taxon>
        <taxon>Solanum</taxon>
    </lineage>
</organism>
<protein>
    <submittedName>
        <fullName evidence="1">Uncharacterized protein</fullName>
    </submittedName>
</protein>
<proteinExistence type="predicted"/>